<evidence type="ECO:0000313" key="2">
    <source>
        <dbReference type="EMBL" id="KKN61908.1"/>
    </source>
</evidence>
<reference evidence="2" key="1">
    <citation type="journal article" date="2015" name="Nature">
        <title>Complex archaea that bridge the gap between prokaryotes and eukaryotes.</title>
        <authorList>
            <person name="Spang A."/>
            <person name="Saw J.H."/>
            <person name="Jorgensen S.L."/>
            <person name="Zaremba-Niedzwiedzka K."/>
            <person name="Martijn J."/>
            <person name="Lind A.E."/>
            <person name="van Eijk R."/>
            <person name="Schleper C."/>
            <person name="Guy L."/>
            <person name="Ettema T.J."/>
        </authorList>
    </citation>
    <scope>NUCLEOTIDE SEQUENCE</scope>
</reference>
<evidence type="ECO:0000256" key="1">
    <source>
        <dbReference type="SAM" id="MobiDB-lite"/>
    </source>
</evidence>
<name>A0A0F9V7S7_9ZZZZ</name>
<dbReference type="EMBL" id="LAZR01000640">
    <property type="protein sequence ID" value="KKN61908.1"/>
    <property type="molecule type" value="Genomic_DNA"/>
</dbReference>
<sequence length="574" mass="62026">MPLRDLMRGLLEPAGEGGTVLSSPLASLIGLGLSVADTRFAPVFKATVLEPEKLRLEQAQKNIKLQLELEKLRQLKELKLTGPAATAPITKPKAGVPSKPKESPPIVSPFLTAPQTIGGFQVPSAVPQAPPQQGVQPLPSPTRAVAPTGSVQEMKNAFSQRLFNVGASVGEISLIKAGATGYFSSLAKIKDERDEAGRLKAISEASAFANKATRTGVRPSLARHSLAEALFLVPNMTPEEAEKSISTFNKTFATAIKNEEIAGKLATQATEIPRNIALATENLRQLGLAAPSPGQQTLQPPGQVITPPTPGLSPTGEVPIRRRASASRGNIIISDDPRDLTLARERIKETEKERDRLADARESGLPMDSFAVQQNIKSGVAIPPVSRALQGDFNSYKLISKNLMRGVSIFKSDFAAAGIGGTISSIRRNRFIAPLFPLRGRKLKEIVSWETIVGRVAAESRKEIFGANLTGPEAQDAKAFIPTPQAVRELDPRAAARMLFENARFAIDKENLMRDGIKQNHGRPNFEPRPDIFTTLAEDRGFTISNLTNMVGVGFLQSNELADILKIRARLLRR</sequence>
<accession>A0A0F9V7S7</accession>
<feature type="region of interest" description="Disordered" evidence="1">
    <location>
        <begin position="290"/>
        <end position="318"/>
    </location>
</feature>
<protein>
    <submittedName>
        <fullName evidence="2">Uncharacterized protein</fullName>
    </submittedName>
</protein>
<comment type="caution">
    <text evidence="2">The sequence shown here is derived from an EMBL/GenBank/DDBJ whole genome shotgun (WGS) entry which is preliminary data.</text>
</comment>
<organism evidence="2">
    <name type="scientific">marine sediment metagenome</name>
    <dbReference type="NCBI Taxonomy" id="412755"/>
    <lineage>
        <taxon>unclassified sequences</taxon>
        <taxon>metagenomes</taxon>
        <taxon>ecological metagenomes</taxon>
    </lineage>
</organism>
<proteinExistence type="predicted"/>
<dbReference type="AlphaFoldDB" id="A0A0F9V7S7"/>
<gene>
    <name evidence="2" type="ORF">LCGC14_0516770</name>
</gene>